<feature type="transmembrane region" description="Helical" evidence="1">
    <location>
        <begin position="60"/>
        <end position="80"/>
    </location>
</feature>
<keyword evidence="1" id="KW-0472">Membrane</keyword>
<evidence type="ECO:0000313" key="2">
    <source>
        <dbReference type="EMBL" id="SEN75636.1"/>
    </source>
</evidence>
<dbReference type="Proteomes" id="UP000199372">
    <property type="component" value="Unassembled WGS sequence"/>
</dbReference>
<proteinExistence type="predicted"/>
<reference evidence="3" key="1">
    <citation type="submission" date="2016-10" db="EMBL/GenBank/DDBJ databases">
        <authorList>
            <person name="Varghese N."/>
            <person name="Submissions S."/>
        </authorList>
    </citation>
    <scope>NUCLEOTIDE SEQUENCE [LARGE SCALE GENOMIC DNA]</scope>
    <source>
        <strain evidence="3">DSM 26893</strain>
    </source>
</reference>
<name>A0A1H8J5R2_9RHOB</name>
<keyword evidence="1" id="KW-0812">Transmembrane</keyword>
<dbReference type="EMBL" id="FOCM01000006">
    <property type="protein sequence ID" value="SEN75636.1"/>
    <property type="molecule type" value="Genomic_DNA"/>
</dbReference>
<keyword evidence="3" id="KW-1185">Reference proteome</keyword>
<evidence type="ECO:0000256" key="1">
    <source>
        <dbReference type="SAM" id="Phobius"/>
    </source>
</evidence>
<organism evidence="2 3">
    <name type="scientific">Palleronia pelagia</name>
    <dbReference type="NCBI Taxonomy" id="387096"/>
    <lineage>
        <taxon>Bacteria</taxon>
        <taxon>Pseudomonadati</taxon>
        <taxon>Pseudomonadota</taxon>
        <taxon>Alphaproteobacteria</taxon>
        <taxon>Rhodobacterales</taxon>
        <taxon>Roseobacteraceae</taxon>
        <taxon>Palleronia</taxon>
    </lineage>
</organism>
<accession>A0A1H8J5R2</accession>
<keyword evidence="1" id="KW-1133">Transmembrane helix</keyword>
<evidence type="ECO:0000313" key="3">
    <source>
        <dbReference type="Proteomes" id="UP000199372"/>
    </source>
</evidence>
<feature type="transmembrane region" description="Helical" evidence="1">
    <location>
        <begin position="131"/>
        <end position="155"/>
    </location>
</feature>
<dbReference type="AlphaFoldDB" id="A0A1H8J5R2"/>
<gene>
    <name evidence="2" type="ORF">SAMN04488011_10668</name>
</gene>
<sequence length="162" mass="17616">MSRERDEVMPIEHFHSVLVGYLMHWHRLSLDASLFFATASLTLTAVALSNSNLASERALTVSFMLIMIAVAGGVVTKTIMRQMMALRSAIQKLDEAGGAFSTGAHLKCSTVYPMHWKVPAEKTWHDPIKPIVLASTVLLPLALACMIIASALGLIEMIAIAL</sequence>
<feature type="transmembrane region" description="Helical" evidence="1">
    <location>
        <begin position="28"/>
        <end position="48"/>
    </location>
</feature>
<protein>
    <submittedName>
        <fullName evidence="2">Uncharacterized protein</fullName>
    </submittedName>
</protein>